<evidence type="ECO:0000256" key="1">
    <source>
        <dbReference type="ARBA" id="ARBA00004196"/>
    </source>
</evidence>
<comment type="caution">
    <text evidence="4">The sequence shown here is derived from an EMBL/GenBank/DDBJ whole genome shotgun (WGS) entry which is preliminary data.</text>
</comment>
<proteinExistence type="predicted"/>
<evidence type="ECO:0000259" key="3">
    <source>
        <dbReference type="Pfam" id="PF09375"/>
    </source>
</evidence>
<keyword evidence="2" id="KW-0732">Signal</keyword>
<dbReference type="InterPro" id="IPR038352">
    <property type="entry name" value="Imelysin_sf"/>
</dbReference>
<dbReference type="Proteomes" id="UP001597459">
    <property type="component" value="Unassembled WGS sequence"/>
</dbReference>
<dbReference type="EMBL" id="JBHULX010000048">
    <property type="protein sequence ID" value="MFD2593409.1"/>
    <property type="molecule type" value="Genomic_DNA"/>
</dbReference>
<dbReference type="InterPro" id="IPR018976">
    <property type="entry name" value="Imelysin-like"/>
</dbReference>
<accession>A0ABW5NGQ9</accession>
<evidence type="ECO:0000313" key="5">
    <source>
        <dbReference type="Proteomes" id="UP001597459"/>
    </source>
</evidence>
<dbReference type="Pfam" id="PF09375">
    <property type="entry name" value="Peptidase_M75"/>
    <property type="match status" value="1"/>
</dbReference>
<reference evidence="5" key="1">
    <citation type="journal article" date="2019" name="Int. J. Syst. Evol. Microbiol.">
        <title>The Global Catalogue of Microorganisms (GCM) 10K type strain sequencing project: providing services to taxonomists for standard genome sequencing and annotation.</title>
        <authorList>
            <consortium name="The Broad Institute Genomics Platform"/>
            <consortium name="The Broad Institute Genome Sequencing Center for Infectious Disease"/>
            <person name="Wu L."/>
            <person name="Ma J."/>
        </authorList>
    </citation>
    <scope>NUCLEOTIDE SEQUENCE [LARGE SCALE GENOMIC DNA]</scope>
    <source>
        <strain evidence="5">KCTC 42423</strain>
    </source>
</reference>
<evidence type="ECO:0000256" key="2">
    <source>
        <dbReference type="ARBA" id="ARBA00022729"/>
    </source>
</evidence>
<feature type="domain" description="Imelysin-like" evidence="3">
    <location>
        <begin position="49"/>
        <end position="339"/>
    </location>
</feature>
<name>A0ABW5NGQ9_9FLAO</name>
<evidence type="ECO:0000313" key="4">
    <source>
        <dbReference type="EMBL" id="MFD2593409.1"/>
    </source>
</evidence>
<dbReference type="Gene3D" id="1.20.1420.20">
    <property type="entry name" value="M75 peptidase, HXXE motif"/>
    <property type="match status" value="1"/>
</dbReference>
<dbReference type="CDD" id="cd14659">
    <property type="entry name" value="Imelysin-like_IPPA"/>
    <property type="match status" value="1"/>
</dbReference>
<dbReference type="PROSITE" id="PS51257">
    <property type="entry name" value="PROKAR_LIPOPROTEIN"/>
    <property type="match status" value="1"/>
</dbReference>
<dbReference type="RefSeq" id="WP_378254185.1">
    <property type="nucleotide sequence ID" value="NZ_JBHSJV010000001.1"/>
</dbReference>
<dbReference type="InterPro" id="IPR034984">
    <property type="entry name" value="Imelysin-like_IPPA"/>
</dbReference>
<gene>
    <name evidence="4" type="ORF">ACFSTE_21410</name>
</gene>
<sequence length="362" mass="40148">MKKITSIFLITLIFFASCNENDHKTTTDTPTNFDNQKMRANIVDDIIIPSVTSFREEATILHEKITLFVAAPSIESLDEAQLQWKKTATAYGYVYAFNIGTVKDNFMHLKLYNWPTYTNAIENRINGNTELNEETIAKISTPSKGISSIEYLLFNSPNNDIIQNFATEKRKQYLSLIAKELQTNAEKLVNIWDRNGDNYATAFIQNKEEGLASSLNLLFNGLYNTADTVKKAKLGKPGGLENSSNTSPENLQAPFSKISKELILANIKSIERTFYNSDGLGVSDKITAIAGDTVLADALQKQLTNTQNALLAIDGDIYTAINTQKEAVSKAHKEITALVIMLSNDVRSILSIIITPTDNDGD</sequence>
<comment type="subcellular location">
    <subcellularLocation>
        <location evidence="1">Cell envelope</location>
    </subcellularLocation>
</comment>
<protein>
    <submittedName>
        <fullName evidence="4">Imelysin family protein</fullName>
    </submittedName>
</protein>
<keyword evidence="5" id="KW-1185">Reference proteome</keyword>
<organism evidence="4 5">
    <name type="scientific">Aquimarina hainanensis</name>
    <dbReference type="NCBI Taxonomy" id="1578017"/>
    <lineage>
        <taxon>Bacteria</taxon>
        <taxon>Pseudomonadati</taxon>
        <taxon>Bacteroidota</taxon>
        <taxon>Flavobacteriia</taxon>
        <taxon>Flavobacteriales</taxon>
        <taxon>Flavobacteriaceae</taxon>
        <taxon>Aquimarina</taxon>
    </lineage>
</organism>